<protein>
    <recommendedName>
        <fullName evidence="2">YCII-related domain-containing protein</fullName>
    </recommendedName>
</protein>
<keyword evidence="4" id="KW-1185">Reference proteome</keyword>
<dbReference type="InterPro" id="IPR011008">
    <property type="entry name" value="Dimeric_a/b-barrel"/>
</dbReference>
<dbReference type="InterPro" id="IPR005545">
    <property type="entry name" value="YCII"/>
</dbReference>
<evidence type="ECO:0000259" key="2">
    <source>
        <dbReference type="Pfam" id="PF03795"/>
    </source>
</evidence>
<evidence type="ECO:0000313" key="4">
    <source>
        <dbReference type="Proteomes" id="UP001500200"/>
    </source>
</evidence>
<feature type="domain" description="YCII-related" evidence="2">
    <location>
        <begin position="1"/>
        <end position="85"/>
    </location>
</feature>
<name>A0ABP9ST25_9MICC</name>
<comment type="caution">
    <text evidence="3">The sequence shown here is derived from an EMBL/GenBank/DDBJ whole genome shotgun (WGS) entry which is preliminary data.</text>
</comment>
<dbReference type="SUPFAM" id="SSF54909">
    <property type="entry name" value="Dimeric alpha+beta barrel"/>
    <property type="match status" value="1"/>
</dbReference>
<dbReference type="Gene3D" id="3.30.70.1060">
    <property type="entry name" value="Dimeric alpha+beta barrel"/>
    <property type="match status" value="1"/>
</dbReference>
<evidence type="ECO:0000256" key="1">
    <source>
        <dbReference type="ARBA" id="ARBA00007689"/>
    </source>
</evidence>
<dbReference type="RefSeq" id="WP_345452587.1">
    <property type="nucleotide sequence ID" value="NZ_BAABKK010000032.1"/>
</dbReference>
<accession>A0ABP9ST25</accession>
<dbReference type="Pfam" id="PF03795">
    <property type="entry name" value="YCII"/>
    <property type="match status" value="1"/>
</dbReference>
<proteinExistence type="inferred from homology"/>
<organism evidence="3 4">
    <name type="scientific">Arthrobacter gyeryongensis</name>
    <dbReference type="NCBI Taxonomy" id="1650592"/>
    <lineage>
        <taxon>Bacteria</taxon>
        <taxon>Bacillati</taxon>
        <taxon>Actinomycetota</taxon>
        <taxon>Actinomycetes</taxon>
        <taxon>Micrococcales</taxon>
        <taxon>Micrococcaceae</taxon>
        <taxon>Arthrobacter</taxon>
    </lineage>
</organism>
<dbReference type="EMBL" id="BAABKK010000032">
    <property type="protein sequence ID" value="GAA5200667.1"/>
    <property type="molecule type" value="Genomic_DNA"/>
</dbReference>
<sequence length="95" mass="10255">MQFVVFYSSDPSALPGLQAVYPRHVEYMQAFAAEGGLIGIGTFNNPAVNGSMGIFTSKERAEQFIAGDPFVLEGLAVPGEIREWNAVMFSPQDPA</sequence>
<evidence type="ECO:0000313" key="3">
    <source>
        <dbReference type="EMBL" id="GAA5200667.1"/>
    </source>
</evidence>
<comment type="similarity">
    <text evidence="1">Belongs to the YciI family.</text>
</comment>
<dbReference type="Proteomes" id="UP001500200">
    <property type="component" value="Unassembled WGS sequence"/>
</dbReference>
<reference evidence="4" key="1">
    <citation type="journal article" date="2019" name="Int. J. Syst. Evol. Microbiol.">
        <title>The Global Catalogue of Microorganisms (GCM) 10K type strain sequencing project: providing services to taxonomists for standard genome sequencing and annotation.</title>
        <authorList>
            <consortium name="The Broad Institute Genomics Platform"/>
            <consortium name="The Broad Institute Genome Sequencing Center for Infectious Disease"/>
            <person name="Wu L."/>
            <person name="Ma J."/>
        </authorList>
    </citation>
    <scope>NUCLEOTIDE SEQUENCE [LARGE SCALE GENOMIC DNA]</scope>
    <source>
        <strain evidence="4">JCM 18514</strain>
    </source>
</reference>
<gene>
    <name evidence="3" type="ORF">GCM10023346_43280</name>
</gene>